<keyword evidence="1" id="KW-0472">Membrane</keyword>
<name>A0AAW1Q2A0_9CHLO</name>
<comment type="caution">
    <text evidence="2">The sequence shown here is derived from an EMBL/GenBank/DDBJ whole genome shotgun (WGS) entry which is preliminary data.</text>
</comment>
<dbReference type="AlphaFoldDB" id="A0AAW1Q2A0"/>
<keyword evidence="1" id="KW-1133">Transmembrane helix</keyword>
<accession>A0AAW1Q2A0</accession>
<dbReference type="EMBL" id="JALJOR010000007">
    <property type="protein sequence ID" value="KAK9814613.1"/>
    <property type="molecule type" value="Genomic_DNA"/>
</dbReference>
<evidence type="ECO:0000313" key="3">
    <source>
        <dbReference type="Proteomes" id="UP001489004"/>
    </source>
</evidence>
<proteinExistence type="predicted"/>
<dbReference type="Proteomes" id="UP001489004">
    <property type="component" value="Unassembled WGS sequence"/>
</dbReference>
<keyword evidence="3" id="KW-1185">Reference proteome</keyword>
<gene>
    <name evidence="2" type="ORF">WJX72_008707</name>
</gene>
<evidence type="ECO:0000313" key="2">
    <source>
        <dbReference type="EMBL" id="KAK9814613.1"/>
    </source>
</evidence>
<protein>
    <submittedName>
        <fullName evidence="2">Uncharacterized protein</fullName>
    </submittedName>
</protein>
<organism evidence="2 3">
    <name type="scientific">[Myrmecia] bisecta</name>
    <dbReference type="NCBI Taxonomy" id="41462"/>
    <lineage>
        <taxon>Eukaryota</taxon>
        <taxon>Viridiplantae</taxon>
        <taxon>Chlorophyta</taxon>
        <taxon>core chlorophytes</taxon>
        <taxon>Trebouxiophyceae</taxon>
        <taxon>Trebouxiales</taxon>
        <taxon>Trebouxiaceae</taxon>
        <taxon>Myrmecia</taxon>
    </lineage>
</organism>
<feature type="transmembrane region" description="Helical" evidence="1">
    <location>
        <begin position="38"/>
        <end position="60"/>
    </location>
</feature>
<keyword evidence="1" id="KW-0812">Transmembrane</keyword>
<sequence>MYLAVLYTAMSLTVYYSPSLRSFLARAYHFPPEDWFDWGLSVGENLGVLSMIYFGFQWALNHSRLTLYRDHLYARMGKQAADEELAKLLEEERRRRDDH</sequence>
<reference evidence="2 3" key="1">
    <citation type="journal article" date="2024" name="Nat. Commun.">
        <title>Phylogenomics reveals the evolutionary origins of lichenization in chlorophyte algae.</title>
        <authorList>
            <person name="Puginier C."/>
            <person name="Libourel C."/>
            <person name="Otte J."/>
            <person name="Skaloud P."/>
            <person name="Haon M."/>
            <person name="Grisel S."/>
            <person name="Petersen M."/>
            <person name="Berrin J.G."/>
            <person name="Delaux P.M."/>
            <person name="Dal Grande F."/>
            <person name="Keller J."/>
        </authorList>
    </citation>
    <scope>NUCLEOTIDE SEQUENCE [LARGE SCALE GENOMIC DNA]</scope>
    <source>
        <strain evidence="2 3">SAG 2043</strain>
    </source>
</reference>
<evidence type="ECO:0000256" key="1">
    <source>
        <dbReference type="SAM" id="Phobius"/>
    </source>
</evidence>